<evidence type="ECO:0000313" key="3">
    <source>
        <dbReference type="Proteomes" id="UP001501490"/>
    </source>
</evidence>
<dbReference type="Proteomes" id="UP001501490">
    <property type="component" value="Unassembled WGS sequence"/>
</dbReference>
<dbReference type="EMBL" id="BAABAB010000005">
    <property type="protein sequence ID" value="GAA3606297.1"/>
    <property type="molecule type" value="Genomic_DNA"/>
</dbReference>
<proteinExistence type="predicted"/>
<dbReference type="PANTHER" id="PTHR43441">
    <property type="entry name" value="RIBOSOMAL-PROTEIN-SERINE ACETYLTRANSFERASE"/>
    <property type="match status" value="1"/>
</dbReference>
<dbReference type="RefSeq" id="WP_344801516.1">
    <property type="nucleotide sequence ID" value="NZ_BAABAB010000005.1"/>
</dbReference>
<comment type="caution">
    <text evidence="2">The sequence shown here is derived from an EMBL/GenBank/DDBJ whole genome shotgun (WGS) entry which is preliminary data.</text>
</comment>
<dbReference type="InterPro" id="IPR051908">
    <property type="entry name" value="Ribosomal_N-acetyltransferase"/>
</dbReference>
<sequence length="381" mass="41212">MTAAAFPEIVPVLEDLVRGVRLRAHRPGDLPAIVEQAVDPDSVRFTTVPTPYGPADARWFLEEMVAGGWTSGERLSWAIELTGRPCIEFAGTIDLRPDSDGTAEVGFGLHPAARGRGAMSAALRLLRDHAFDVRGLGLLRWRAVVGNWGSRRVAAAAGFRFDGRVRGLLNHRGDLLDGWLATMTADDPRESRGWLEPPVLTGPNVVLRAFTDRDLDRIVEGASDVRTRHWLVSLPAPYTLDDARSYVEGAREMAAQADGLAWCIADPDDDRCLGVVSLEGYANYARRGEIGYWAHPDARGRGVVTDAVRLATAYALGSGLVAFVQIRSAAGNRASRHVAEAAGYVRAGLLPACEPLGDGSIDDLVVYVRLADPARRETPSM</sequence>
<evidence type="ECO:0000313" key="2">
    <source>
        <dbReference type="EMBL" id="GAA3606297.1"/>
    </source>
</evidence>
<dbReference type="PROSITE" id="PS51186">
    <property type="entry name" value="GNAT"/>
    <property type="match status" value="2"/>
</dbReference>
<dbReference type="Gene3D" id="3.40.630.30">
    <property type="match status" value="2"/>
</dbReference>
<dbReference type="PANTHER" id="PTHR43441:SF10">
    <property type="entry name" value="ACETYLTRANSFERASE"/>
    <property type="match status" value="1"/>
</dbReference>
<name>A0ABP6ZER1_9ACTN</name>
<gene>
    <name evidence="2" type="ORF">GCM10022236_05160</name>
</gene>
<dbReference type="SUPFAM" id="SSF55729">
    <property type="entry name" value="Acyl-CoA N-acyltransferases (Nat)"/>
    <property type="match status" value="2"/>
</dbReference>
<organism evidence="2 3">
    <name type="scientific">Microlunatus ginsengisoli</name>
    <dbReference type="NCBI Taxonomy" id="363863"/>
    <lineage>
        <taxon>Bacteria</taxon>
        <taxon>Bacillati</taxon>
        <taxon>Actinomycetota</taxon>
        <taxon>Actinomycetes</taxon>
        <taxon>Propionibacteriales</taxon>
        <taxon>Propionibacteriaceae</taxon>
        <taxon>Microlunatus</taxon>
    </lineage>
</organism>
<accession>A0ABP6ZER1</accession>
<feature type="domain" description="N-acetyltransferase" evidence="1">
    <location>
        <begin position="205"/>
        <end position="373"/>
    </location>
</feature>
<keyword evidence="3" id="KW-1185">Reference proteome</keyword>
<dbReference type="Pfam" id="PF13302">
    <property type="entry name" value="Acetyltransf_3"/>
    <property type="match status" value="2"/>
</dbReference>
<reference evidence="3" key="1">
    <citation type="journal article" date="2019" name="Int. J. Syst. Evol. Microbiol.">
        <title>The Global Catalogue of Microorganisms (GCM) 10K type strain sequencing project: providing services to taxonomists for standard genome sequencing and annotation.</title>
        <authorList>
            <consortium name="The Broad Institute Genomics Platform"/>
            <consortium name="The Broad Institute Genome Sequencing Center for Infectious Disease"/>
            <person name="Wu L."/>
            <person name="Ma J."/>
        </authorList>
    </citation>
    <scope>NUCLEOTIDE SEQUENCE [LARGE SCALE GENOMIC DNA]</scope>
    <source>
        <strain evidence="3">JCM 16929</strain>
    </source>
</reference>
<dbReference type="InterPro" id="IPR016181">
    <property type="entry name" value="Acyl_CoA_acyltransferase"/>
</dbReference>
<dbReference type="InterPro" id="IPR000182">
    <property type="entry name" value="GNAT_dom"/>
</dbReference>
<evidence type="ECO:0000259" key="1">
    <source>
        <dbReference type="PROSITE" id="PS51186"/>
    </source>
</evidence>
<protein>
    <recommendedName>
        <fullName evidence="1">N-acetyltransferase domain-containing protein</fullName>
    </recommendedName>
</protein>
<feature type="domain" description="N-acetyltransferase" evidence="1">
    <location>
        <begin position="20"/>
        <end position="186"/>
    </location>
</feature>